<evidence type="ECO:0000313" key="3">
    <source>
        <dbReference type="Proteomes" id="UP000245977"/>
    </source>
</evidence>
<evidence type="ECO:0000313" key="2">
    <source>
        <dbReference type="EMBL" id="AWL29824.1"/>
    </source>
</evidence>
<keyword evidence="1" id="KW-1133">Transmembrane helix</keyword>
<accession>A0A2S2FFU7</accession>
<keyword evidence="3" id="KW-1185">Reference proteome</keyword>
<dbReference type="STRING" id="1871111.GCA_001704615_03610"/>
<sequence length="349" mass="40689">MTEQAATKKKTFRPDNHNTLGWKLFLVYDIFMMGIIVFNLFCLCANLFLMSSFGKLFFDEIHLPEVLAFYKSDLHPWVIKTEGWFILFLVAELSIRWLVAIVYKHHQRWFFFPFIHWYEVLAIIPYLRFLRLIRAGIIAYRLHELGYKVIPDNIMKKVLFYYRVVMEELSDRVVVSVIDGIKYELDNSSSHKKIIHDLVDHHRDMFAQALAEILQEALATELKAQQRLIADNVGHIVKQAIEDTPQLTQLLRLIPIAGGMIENQIQSIGQRLGENITNGLIDPLTEGTATQPNQIYTLISDKVSHLNIENKALEELVESAVYESLESLRKQVKIKQWQIELEQYDQSKD</sequence>
<dbReference type="AlphaFoldDB" id="A0A2S2FFU7"/>
<feature type="transmembrane region" description="Helical" evidence="1">
    <location>
        <begin position="25"/>
        <end position="49"/>
    </location>
</feature>
<feature type="transmembrane region" description="Helical" evidence="1">
    <location>
        <begin position="109"/>
        <end position="127"/>
    </location>
</feature>
<evidence type="ECO:0000256" key="1">
    <source>
        <dbReference type="SAM" id="Phobius"/>
    </source>
</evidence>
<dbReference type="EMBL" id="CP029397">
    <property type="protein sequence ID" value="AWL29824.1"/>
    <property type="molecule type" value="Genomic_DNA"/>
</dbReference>
<feature type="transmembrane region" description="Helical" evidence="1">
    <location>
        <begin position="84"/>
        <end position="103"/>
    </location>
</feature>
<dbReference type="RefSeq" id="WP_065994239.1">
    <property type="nucleotide sequence ID" value="NZ_CP029397.2"/>
</dbReference>
<name>A0A2S2FFU7_9GAMM</name>
<keyword evidence="1" id="KW-0812">Transmembrane</keyword>
<gene>
    <name evidence="2" type="ORF">DJ533_15250</name>
</gene>
<protein>
    <submittedName>
        <fullName evidence="2">Preprotein translocase subunit SecA</fullName>
    </submittedName>
</protein>
<dbReference type="KEGG" id="adv:DJ533_15250"/>
<keyword evidence="1" id="KW-0472">Membrane</keyword>
<dbReference type="OrthoDB" id="974877at2"/>
<organism evidence="2 3">
    <name type="scientific">Acinetobacter defluvii</name>
    <dbReference type="NCBI Taxonomy" id="1871111"/>
    <lineage>
        <taxon>Bacteria</taxon>
        <taxon>Pseudomonadati</taxon>
        <taxon>Pseudomonadota</taxon>
        <taxon>Gammaproteobacteria</taxon>
        <taxon>Moraxellales</taxon>
        <taxon>Moraxellaceae</taxon>
        <taxon>Acinetobacter</taxon>
    </lineage>
</organism>
<dbReference type="Proteomes" id="UP000245977">
    <property type="component" value="Chromosome"/>
</dbReference>
<proteinExistence type="predicted"/>
<reference evidence="2" key="1">
    <citation type="submission" date="2019-08" db="EMBL/GenBank/DDBJ databases">
        <title>The complete genome of Acinetobacter defluvii strain WCHAD010030.</title>
        <authorList>
            <person name="Hu Y."/>
            <person name="Qin J."/>
            <person name="Feng Y."/>
            <person name="Zong Z."/>
        </authorList>
    </citation>
    <scope>NUCLEOTIDE SEQUENCE</scope>
    <source>
        <strain evidence="2">WCHA30</strain>
    </source>
</reference>